<evidence type="ECO:0000313" key="2">
    <source>
        <dbReference type="Proteomes" id="UP000469558"/>
    </source>
</evidence>
<dbReference type="PANTHER" id="PTHR14097:SF9">
    <property type="entry name" value="EPIMERASE, PUTATIVE (AFU_ORTHOLOGUE AFUA_8G07320)-RELATED"/>
    <property type="match status" value="1"/>
</dbReference>
<dbReference type="SUPFAM" id="SSF51735">
    <property type="entry name" value="NAD(P)-binding Rossmann-fold domains"/>
    <property type="match status" value="1"/>
</dbReference>
<dbReference type="PANTHER" id="PTHR14097">
    <property type="entry name" value="OXIDOREDUCTASE HTATIP2"/>
    <property type="match status" value="1"/>
</dbReference>
<dbReference type="Gene3D" id="3.40.50.720">
    <property type="entry name" value="NAD(P)-binding Rossmann-like Domain"/>
    <property type="match status" value="1"/>
</dbReference>
<reference evidence="1 2" key="1">
    <citation type="submission" date="2018-05" db="EMBL/GenBank/DDBJ databases">
        <title>Genome sequencing and assembly of the regulated plant pathogen Lachnellula willkommii and related sister species for the development of diagnostic species identification markers.</title>
        <authorList>
            <person name="Giroux E."/>
            <person name="Bilodeau G."/>
        </authorList>
    </citation>
    <scope>NUCLEOTIDE SEQUENCE [LARGE SCALE GENOMIC DNA]</scope>
    <source>
        <strain evidence="1 2">CBS 268.59</strain>
    </source>
</reference>
<dbReference type="AlphaFoldDB" id="A0A8T9CDI4"/>
<dbReference type="EMBL" id="QGMK01000214">
    <property type="protein sequence ID" value="TVY83242.1"/>
    <property type="molecule type" value="Genomic_DNA"/>
</dbReference>
<organism evidence="1 2">
    <name type="scientific">Lachnellula suecica</name>
    <dbReference type="NCBI Taxonomy" id="602035"/>
    <lineage>
        <taxon>Eukaryota</taxon>
        <taxon>Fungi</taxon>
        <taxon>Dikarya</taxon>
        <taxon>Ascomycota</taxon>
        <taxon>Pezizomycotina</taxon>
        <taxon>Leotiomycetes</taxon>
        <taxon>Helotiales</taxon>
        <taxon>Lachnaceae</taxon>
        <taxon>Lachnellula</taxon>
    </lineage>
</organism>
<proteinExistence type="predicted"/>
<gene>
    <name evidence="1" type="ORF">LSUE1_G001182</name>
</gene>
<dbReference type="InterPro" id="IPR036291">
    <property type="entry name" value="NAD(P)-bd_dom_sf"/>
</dbReference>
<evidence type="ECO:0008006" key="3">
    <source>
        <dbReference type="Google" id="ProtNLM"/>
    </source>
</evidence>
<protein>
    <recommendedName>
        <fullName evidence="3">NAD(P)-binding domain-containing protein</fullName>
    </recommendedName>
</protein>
<dbReference type="OrthoDB" id="3535423at2759"/>
<keyword evidence="2" id="KW-1185">Reference proteome</keyword>
<evidence type="ECO:0000313" key="1">
    <source>
        <dbReference type="EMBL" id="TVY83242.1"/>
    </source>
</evidence>
<dbReference type="Proteomes" id="UP000469558">
    <property type="component" value="Unassembled WGS sequence"/>
</dbReference>
<sequence length="234" mass="26278">MKVILTGSTGFIGKEVLEQCRADKEITSIIALTRRSLGDEAEKDPKVQVIIMKDFKVYPKEVVKQLEGADACIWSMGHISAIPEVEIDYPLAFAKAFAPTLRKPFRYMHCSGILAERDQTKRLWFLQEGRRTKGAAEREMIAVEARTEVHEGHWSTFIVKPSMVLEQSACVFPKLLGGVIGAVQVNELAAAMIDIVRRGSEEQVSHNAMIVMRGRAVLDTARQIENIERNIERL</sequence>
<comment type="caution">
    <text evidence="1">The sequence shown here is derived from an EMBL/GenBank/DDBJ whole genome shotgun (WGS) entry which is preliminary data.</text>
</comment>
<accession>A0A8T9CDI4</accession>
<name>A0A8T9CDI4_9HELO</name>